<dbReference type="Gene3D" id="1.10.10.10">
    <property type="entry name" value="Winged helix-like DNA-binding domain superfamily/Winged helix DNA-binding domain"/>
    <property type="match status" value="1"/>
</dbReference>
<dbReference type="SMART" id="SM00345">
    <property type="entry name" value="HTH_GNTR"/>
    <property type="match status" value="1"/>
</dbReference>
<keyword evidence="4" id="KW-0804">Transcription</keyword>
<evidence type="ECO:0000256" key="2">
    <source>
        <dbReference type="ARBA" id="ARBA00023015"/>
    </source>
</evidence>
<dbReference type="RefSeq" id="WP_279579107.1">
    <property type="nucleotide sequence ID" value="NZ_BAAANY010000020.1"/>
</dbReference>
<dbReference type="PROSITE" id="PS50949">
    <property type="entry name" value="HTH_GNTR"/>
    <property type="match status" value="1"/>
</dbReference>
<dbReference type="GO" id="GO:0003677">
    <property type="term" value="F:DNA binding"/>
    <property type="evidence" value="ECO:0007669"/>
    <property type="project" value="UniProtKB-KW"/>
</dbReference>
<dbReference type="Pfam" id="PF00392">
    <property type="entry name" value="GntR"/>
    <property type="match status" value="1"/>
</dbReference>
<gene>
    <name evidence="6" type="primary">cytR</name>
    <name evidence="6" type="ORF">GCM10009765_51880</name>
</gene>
<accession>A0ABN2HZU6</accession>
<keyword evidence="7" id="KW-1185">Reference proteome</keyword>
<dbReference type="InterPro" id="IPR000524">
    <property type="entry name" value="Tscrpt_reg_HTH_GntR"/>
</dbReference>
<dbReference type="InterPro" id="IPR046335">
    <property type="entry name" value="LacI/GalR-like_sensor"/>
</dbReference>
<evidence type="ECO:0000256" key="1">
    <source>
        <dbReference type="ARBA" id="ARBA00022491"/>
    </source>
</evidence>
<dbReference type="SUPFAM" id="SSF53822">
    <property type="entry name" value="Periplasmic binding protein-like I"/>
    <property type="match status" value="1"/>
</dbReference>
<keyword evidence="1" id="KW-0678">Repressor</keyword>
<keyword evidence="3 6" id="KW-0238">DNA-binding</keyword>
<feature type="domain" description="HTH gntR-type" evidence="5">
    <location>
        <begin position="14"/>
        <end position="82"/>
    </location>
</feature>
<dbReference type="InterPro" id="IPR028082">
    <property type="entry name" value="Peripla_BP_I"/>
</dbReference>
<evidence type="ECO:0000256" key="4">
    <source>
        <dbReference type="ARBA" id="ARBA00023163"/>
    </source>
</evidence>
<evidence type="ECO:0000256" key="3">
    <source>
        <dbReference type="ARBA" id="ARBA00023125"/>
    </source>
</evidence>
<protein>
    <submittedName>
        <fullName evidence="6">DNA-binding transcriptional regulator CytR</fullName>
    </submittedName>
</protein>
<evidence type="ECO:0000313" key="7">
    <source>
        <dbReference type="Proteomes" id="UP001500618"/>
    </source>
</evidence>
<evidence type="ECO:0000313" key="6">
    <source>
        <dbReference type="EMBL" id="GAA1696260.1"/>
    </source>
</evidence>
<organism evidence="6 7">
    <name type="scientific">Fodinicola feengrottensis</name>
    <dbReference type="NCBI Taxonomy" id="435914"/>
    <lineage>
        <taxon>Bacteria</taxon>
        <taxon>Bacillati</taxon>
        <taxon>Actinomycetota</taxon>
        <taxon>Actinomycetes</taxon>
        <taxon>Mycobacteriales</taxon>
        <taxon>Fodinicola</taxon>
    </lineage>
</organism>
<dbReference type="EMBL" id="BAAANY010000020">
    <property type="protein sequence ID" value="GAA1696260.1"/>
    <property type="molecule type" value="Genomic_DNA"/>
</dbReference>
<dbReference type="SUPFAM" id="SSF46785">
    <property type="entry name" value="Winged helix' DNA-binding domain"/>
    <property type="match status" value="1"/>
</dbReference>
<comment type="caution">
    <text evidence="6">The sequence shown here is derived from an EMBL/GenBank/DDBJ whole genome shotgun (WGS) entry which is preliminary data.</text>
</comment>
<proteinExistence type="predicted"/>
<evidence type="ECO:0000259" key="5">
    <source>
        <dbReference type="PROSITE" id="PS50949"/>
    </source>
</evidence>
<dbReference type="CDD" id="cd07377">
    <property type="entry name" value="WHTH_GntR"/>
    <property type="match status" value="1"/>
</dbReference>
<keyword evidence="2" id="KW-0805">Transcription regulation</keyword>
<dbReference type="Pfam" id="PF13377">
    <property type="entry name" value="Peripla_BP_3"/>
    <property type="match status" value="1"/>
</dbReference>
<dbReference type="PANTHER" id="PTHR30146:SF148">
    <property type="entry name" value="HTH-TYPE TRANSCRIPTIONAL REPRESSOR PURR-RELATED"/>
    <property type="match status" value="1"/>
</dbReference>
<reference evidence="6 7" key="1">
    <citation type="journal article" date="2019" name="Int. J. Syst. Evol. Microbiol.">
        <title>The Global Catalogue of Microorganisms (GCM) 10K type strain sequencing project: providing services to taxonomists for standard genome sequencing and annotation.</title>
        <authorList>
            <consortium name="The Broad Institute Genomics Platform"/>
            <consortium name="The Broad Institute Genome Sequencing Center for Infectious Disease"/>
            <person name="Wu L."/>
            <person name="Ma J."/>
        </authorList>
    </citation>
    <scope>NUCLEOTIDE SEQUENCE [LARGE SCALE GENOMIC DNA]</scope>
    <source>
        <strain evidence="6 7">JCM 14718</strain>
    </source>
</reference>
<dbReference type="InterPro" id="IPR036388">
    <property type="entry name" value="WH-like_DNA-bd_sf"/>
</dbReference>
<dbReference type="Proteomes" id="UP001500618">
    <property type="component" value="Unassembled WGS sequence"/>
</dbReference>
<dbReference type="PANTHER" id="PTHR30146">
    <property type="entry name" value="LACI-RELATED TRANSCRIPTIONAL REPRESSOR"/>
    <property type="match status" value="1"/>
</dbReference>
<dbReference type="InterPro" id="IPR036390">
    <property type="entry name" value="WH_DNA-bd_sf"/>
</dbReference>
<dbReference type="Gene3D" id="3.40.50.2300">
    <property type="match status" value="2"/>
</dbReference>
<name>A0ABN2HZU6_9ACTN</name>
<sequence>MDRSGADISGQPKIPRYEQVKQDLLGMVSRGEYVPNEPFVSQREVCERFGVSTTTAIKALNDLVSDGVLIRQQGRGTFVAERPAPVKPTRRGSVRSIACVIHGMGPHLSAIVSGVESVCADLGIQLVLSDSKASVEVQDRSIRRALDNGVSGVVLYPVDGDSPSPAVAELVRRQVPLVTVDRYFPELATDAVIVDNFAVGFELTSYLLGQGHQRMATLWDEADCTSVRDRLSGHVHALTTYGVPVCPDFTLLRSYRQLPEPERKAILSGLLDGPEPPTVLLCAHGYMVATVAHDLAALGREVPGEVELAGMDDAGPFNVLPLTIAAAALPATEMGRQGMRLLAERIDEGKSERPCRRVVLPVSIRTRESALGYLKVVSS</sequence>
<dbReference type="CDD" id="cd06267">
    <property type="entry name" value="PBP1_LacI_sugar_binding-like"/>
    <property type="match status" value="1"/>
</dbReference>